<reference evidence="3" key="1">
    <citation type="journal article" date="2014" name="Science">
        <title>Ancient hybridizations among the ancestral genomes of bread wheat.</title>
        <authorList>
            <consortium name="International Wheat Genome Sequencing Consortium,"/>
            <person name="Marcussen T."/>
            <person name="Sandve S.R."/>
            <person name="Heier L."/>
            <person name="Spannagl M."/>
            <person name="Pfeifer M."/>
            <person name="Jakobsen K.S."/>
            <person name="Wulff B.B."/>
            <person name="Steuernagel B."/>
            <person name="Mayer K.F."/>
            <person name="Olsen O.A."/>
        </authorList>
    </citation>
    <scope>NUCLEOTIDE SEQUENCE [LARGE SCALE GENOMIC DNA]</scope>
    <source>
        <strain evidence="3">cv. AL8/78</strain>
    </source>
</reference>
<name>A0A453ESM3_AEGTS</name>
<dbReference type="InterPro" id="IPR026960">
    <property type="entry name" value="RVT-Znf"/>
</dbReference>
<reference evidence="2" key="4">
    <citation type="submission" date="2019-03" db="UniProtKB">
        <authorList>
            <consortium name="EnsemblPlants"/>
        </authorList>
    </citation>
    <scope>IDENTIFICATION</scope>
</reference>
<organism evidence="2 3">
    <name type="scientific">Aegilops tauschii subsp. strangulata</name>
    <name type="common">Goatgrass</name>
    <dbReference type="NCBI Taxonomy" id="200361"/>
    <lineage>
        <taxon>Eukaryota</taxon>
        <taxon>Viridiplantae</taxon>
        <taxon>Streptophyta</taxon>
        <taxon>Embryophyta</taxon>
        <taxon>Tracheophyta</taxon>
        <taxon>Spermatophyta</taxon>
        <taxon>Magnoliopsida</taxon>
        <taxon>Liliopsida</taxon>
        <taxon>Poales</taxon>
        <taxon>Poaceae</taxon>
        <taxon>BOP clade</taxon>
        <taxon>Pooideae</taxon>
        <taxon>Triticodae</taxon>
        <taxon>Triticeae</taxon>
        <taxon>Triticinae</taxon>
        <taxon>Aegilops</taxon>
    </lineage>
</organism>
<accession>A0A453ESM3</accession>
<keyword evidence="3" id="KW-1185">Reference proteome</keyword>
<evidence type="ECO:0000259" key="1">
    <source>
        <dbReference type="Pfam" id="PF13966"/>
    </source>
</evidence>
<dbReference type="EnsemblPlants" id="AET3Gv20442500.1">
    <property type="protein sequence ID" value="AET3Gv20442500.1"/>
    <property type="gene ID" value="AET3Gv20442500"/>
</dbReference>
<feature type="domain" description="Reverse transcriptase zinc-binding" evidence="1">
    <location>
        <begin position="4"/>
        <end position="75"/>
    </location>
</feature>
<dbReference type="Pfam" id="PF13966">
    <property type="entry name" value="zf-RVT"/>
    <property type="match status" value="1"/>
</dbReference>
<evidence type="ECO:0000313" key="3">
    <source>
        <dbReference type="Proteomes" id="UP000015105"/>
    </source>
</evidence>
<dbReference type="Gramene" id="AET3Gv20442500.1">
    <property type="protein sequence ID" value="AET3Gv20442500.1"/>
    <property type="gene ID" value="AET3Gv20442500"/>
</dbReference>
<dbReference type="AlphaFoldDB" id="A0A453ESM3"/>
<protein>
    <recommendedName>
        <fullName evidence="1">Reverse transcriptase zinc-binding domain-containing protein</fullName>
    </recommendedName>
</protein>
<dbReference type="STRING" id="200361.A0A453ESM3"/>
<reference evidence="3" key="2">
    <citation type="journal article" date="2017" name="Nat. Plants">
        <title>The Aegilops tauschii genome reveals multiple impacts of transposons.</title>
        <authorList>
            <person name="Zhao G."/>
            <person name="Zou C."/>
            <person name="Li K."/>
            <person name="Wang K."/>
            <person name="Li T."/>
            <person name="Gao L."/>
            <person name="Zhang X."/>
            <person name="Wang H."/>
            <person name="Yang Z."/>
            <person name="Liu X."/>
            <person name="Jiang W."/>
            <person name="Mao L."/>
            <person name="Kong X."/>
            <person name="Jiao Y."/>
            <person name="Jia J."/>
        </authorList>
    </citation>
    <scope>NUCLEOTIDE SEQUENCE [LARGE SCALE GENOMIC DNA]</scope>
    <source>
        <strain evidence="3">cv. AL8/78</strain>
    </source>
</reference>
<proteinExistence type="predicted"/>
<reference evidence="2" key="5">
    <citation type="journal article" date="2021" name="G3 (Bethesda)">
        <title>Aegilops tauschii genome assembly Aet v5.0 features greater sequence contiguity and improved annotation.</title>
        <authorList>
            <person name="Wang L."/>
            <person name="Zhu T."/>
            <person name="Rodriguez J.C."/>
            <person name="Deal K.R."/>
            <person name="Dubcovsky J."/>
            <person name="McGuire P.E."/>
            <person name="Lux T."/>
            <person name="Spannagl M."/>
            <person name="Mayer K.F.X."/>
            <person name="Baldrich P."/>
            <person name="Meyers B.C."/>
            <person name="Huo N."/>
            <person name="Gu Y.Q."/>
            <person name="Zhou H."/>
            <person name="Devos K.M."/>
            <person name="Bennetzen J.L."/>
            <person name="Unver T."/>
            <person name="Budak H."/>
            <person name="Gulick P.J."/>
            <person name="Galiba G."/>
            <person name="Kalapos B."/>
            <person name="Nelson D.R."/>
            <person name="Li P."/>
            <person name="You F.M."/>
            <person name="Luo M.C."/>
            <person name="Dvorak J."/>
        </authorList>
    </citation>
    <scope>NUCLEOTIDE SEQUENCE [LARGE SCALE GENOMIC DNA]</scope>
    <source>
        <strain evidence="2">cv. AL8/78</strain>
    </source>
</reference>
<sequence length="141" mass="16581">MGRTTVNPIWSKIWKLACPAKVKIFLWHMLHGTIPCRVTLANRHVKVSPICPICSEGLEDTKHMLFRFTKAKEVWKRLGLDDIIEKACEIDRAGEAVLEYLLLLPDQHLWILGCHNVREMIAISAWYLWWERRKLVHNEKI</sequence>
<dbReference type="Proteomes" id="UP000015105">
    <property type="component" value="Chromosome 3D"/>
</dbReference>
<evidence type="ECO:0000313" key="2">
    <source>
        <dbReference type="EnsemblPlants" id="AET3Gv20442500.1"/>
    </source>
</evidence>
<reference evidence="2" key="3">
    <citation type="journal article" date="2017" name="Nature">
        <title>Genome sequence of the progenitor of the wheat D genome Aegilops tauschii.</title>
        <authorList>
            <person name="Luo M.C."/>
            <person name="Gu Y.Q."/>
            <person name="Puiu D."/>
            <person name="Wang H."/>
            <person name="Twardziok S.O."/>
            <person name="Deal K.R."/>
            <person name="Huo N."/>
            <person name="Zhu T."/>
            <person name="Wang L."/>
            <person name="Wang Y."/>
            <person name="McGuire P.E."/>
            <person name="Liu S."/>
            <person name="Long H."/>
            <person name="Ramasamy R.K."/>
            <person name="Rodriguez J.C."/>
            <person name="Van S.L."/>
            <person name="Yuan L."/>
            <person name="Wang Z."/>
            <person name="Xia Z."/>
            <person name="Xiao L."/>
            <person name="Anderson O.D."/>
            <person name="Ouyang S."/>
            <person name="Liang Y."/>
            <person name="Zimin A.V."/>
            <person name="Pertea G."/>
            <person name="Qi P."/>
            <person name="Bennetzen J.L."/>
            <person name="Dai X."/>
            <person name="Dawson M.W."/>
            <person name="Muller H.G."/>
            <person name="Kugler K."/>
            <person name="Rivarola-Duarte L."/>
            <person name="Spannagl M."/>
            <person name="Mayer K.F.X."/>
            <person name="Lu F.H."/>
            <person name="Bevan M.W."/>
            <person name="Leroy P."/>
            <person name="Li P."/>
            <person name="You F.M."/>
            <person name="Sun Q."/>
            <person name="Liu Z."/>
            <person name="Lyons E."/>
            <person name="Wicker T."/>
            <person name="Salzberg S.L."/>
            <person name="Devos K.M."/>
            <person name="Dvorak J."/>
        </authorList>
    </citation>
    <scope>NUCLEOTIDE SEQUENCE [LARGE SCALE GENOMIC DNA]</scope>
    <source>
        <strain evidence="2">cv. AL8/78</strain>
    </source>
</reference>